<sequence>MLKGLVKHRPGNLLAVYVEPGQIELLRAYRQWRTWKIDSTERFAIPEGEPVHEFLQRLNLRPRGKRAGALVLFLSRSYYTFHREHYPAALQEQLEEALNFDWQENVFHEQDRTLHFFGPAVLVDSQLSVPIFSIQRDVYDKFYQALGGGVYDSFSVIPGALMYKAFVPELRAEEDVFPIEIMGRIIDPEHVEMHRFYNGFLLDSTLLGRNWDNLGLFRESLLCLGEGPDRQEVRIHLLCSDEECNDTESYGREWRNEKLPMGVHPVEESLVHQWVRYILEQDSVRTFETELVLKPWQVPKVAYPVLALVAVFTAFSFYQVYAANRLVEDSKRLQKQVLQLETQWKPIEELQNRIAKFEQDQKTLTQFNQQGYPILEVLSFLTQVTPEDTWLNYLSIKKGQLMLRGESKSAIKYLSELSKVDGLADVRFASPVTKNPSSDMERFNVQVQIESEKMMKTLEALPPEKPDDQAPSVAPAPASTSPPVGKSAPRRQLPDEEAVDEDFAPEEDE</sequence>
<dbReference type="HOGENOM" id="CLU_535196_0_0_7"/>
<feature type="coiled-coil region" evidence="1">
    <location>
        <begin position="323"/>
        <end position="367"/>
    </location>
</feature>
<feature type="region of interest" description="Disordered" evidence="2">
    <location>
        <begin position="457"/>
        <end position="509"/>
    </location>
</feature>
<accession>A0LPH8</accession>
<dbReference type="EMBL" id="CP000478">
    <property type="protein sequence ID" value="ABK19330.1"/>
    <property type="molecule type" value="Genomic_DNA"/>
</dbReference>
<feature type="compositionally biased region" description="Acidic residues" evidence="2">
    <location>
        <begin position="495"/>
        <end position="509"/>
    </location>
</feature>
<feature type="compositionally biased region" description="Low complexity" evidence="2">
    <location>
        <begin position="470"/>
        <end position="484"/>
    </location>
</feature>
<dbReference type="Proteomes" id="UP000001784">
    <property type="component" value="Chromosome"/>
</dbReference>
<gene>
    <name evidence="3" type="ordered locus">Sfum_3660</name>
</gene>
<proteinExistence type="predicted"/>
<evidence type="ECO:0000313" key="4">
    <source>
        <dbReference type="Proteomes" id="UP000001784"/>
    </source>
</evidence>
<evidence type="ECO:0000313" key="3">
    <source>
        <dbReference type="EMBL" id="ABK19330.1"/>
    </source>
</evidence>
<dbReference type="eggNOG" id="COG3166">
    <property type="taxonomic scope" value="Bacteria"/>
</dbReference>
<reference evidence="3 4" key="1">
    <citation type="submission" date="2006-10" db="EMBL/GenBank/DDBJ databases">
        <title>Complete sequence of Syntrophobacter fumaroxidans MPOB.</title>
        <authorList>
            <consortium name="US DOE Joint Genome Institute"/>
            <person name="Copeland A."/>
            <person name="Lucas S."/>
            <person name="Lapidus A."/>
            <person name="Barry K."/>
            <person name="Detter J.C."/>
            <person name="Glavina del Rio T."/>
            <person name="Hammon N."/>
            <person name="Israni S."/>
            <person name="Pitluck S."/>
            <person name="Goltsman E.G."/>
            <person name="Martinez M."/>
            <person name="Schmutz J."/>
            <person name="Larimer F."/>
            <person name="Land M."/>
            <person name="Hauser L."/>
            <person name="Kyrpides N."/>
            <person name="Kim E."/>
            <person name="Boone D.R."/>
            <person name="Brockman F."/>
            <person name="Culley D."/>
            <person name="Ferry J."/>
            <person name="Gunsalus R."/>
            <person name="McInerney M.J."/>
            <person name="Morrison M."/>
            <person name="Plugge C."/>
            <person name="Rohlin L."/>
            <person name="Scholten J."/>
            <person name="Sieber J."/>
            <person name="Stams A.J.M."/>
            <person name="Worm P."/>
            <person name="Henstra A.M."/>
            <person name="Richardson P."/>
        </authorList>
    </citation>
    <scope>NUCLEOTIDE SEQUENCE [LARGE SCALE GENOMIC DNA]</scope>
    <source>
        <strain evidence="4">DSM 10017 / MPOB</strain>
    </source>
</reference>
<dbReference type="PANTHER" id="PTHR40278">
    <property type="entry name" value="DNA UTILIZATION PROTEIN HOFN"/>
    <property type="match status" value="1"/>
</dbReference>
<keyword evidence="1" id="KW-0175">Coiled coil</keyword>
<dbReference type="STRING" id="335543.Sfum_3660"/>
<name>A0LPH8_SYNFM</name>
<dbReference type="OrthoDB" id="5519194at2"/>
<feature type="compositionally biased region" description="Basic and acidic residues" evidence="2">
    <location>
        <begin position="457"/>
        <end position="468"/>
    </location>
</feature>
<dbReference type="AlphaFoldDB" id="A0LPH8"/>
<keyword evidence="4" id="KW-1185">Reference proteome</keyword>
<dbReference type="RefSeq" id="WP_011700455.1">
    <property type="nucleotide sequence ID" value="NC_008554.1"/>
</dbReference>
<evidence type="ECO:0000256" key="2">
    <source>
        <dbReference type="SAM" id="MobiDB-lite"/>
    </source>
</evidence>
<organism evidence="3 4">
    <name type="scientific">Syntrophobacter fumaroxidans (strain DSM 10017 / MPOB)</name>
    <dbReference type="NCBI Taxonomy" id="335543"/>
    <lineage>
        <taxon>Bacteria</taxon>
        <taxon>Pseudomonadati</taxon>
        <taxon>Thermodesulfobacteriota</taxon>
        <taxon>Syntrophobacteria</taxon>
        <taxon>Syntrophobacterales</taxon>
        <taxon>Syntrophobacteraceae</taxon>
        <taxon>Syntrophobacter</taxon>
    </lineage>
</organism>
<dbReference type="KEGG" id="sfu:Sfum_3660"/>
<evidence type="ECO:0000256" key="1">
    <source>
        <dbReference type="SAM" id="Coils"/>
    </source>
</evidence>
<dbReference type="InParanoid" id="A0LPH8"/>
<dbReference type="InterPro" id="IPR052534">
    <property type="entry name" value="Extracell_DNA_Util/SecSys_Comp"/>
</dbReference>
<dbReference type="PANTHER" id="PTHR40278:SF1">
    <property type="entry name" value="DNA UTILIZATION PROTEIN HOFN"/>
    <property type="match status" value="1"/>
</dbReference>
<protein>
    <submittedName>
        <fullName evidence="3">Fimbrial assembly family protein</fullName>
    </submittedName>
</protein>
<dbReference type="InterPro" id="IPR007813">
    <property type="entry name" value="PilN"/>
</dbReference>
<dbReference type="Pfam" id="PF05137">
    <property type="entry name" value="PilN"/>
    <property type="match status" value="1"/>
</dbReference>